<dbReference type="PROSITE" id="PS50937">
    <property type="entry name" value="HTH_MERR_2"/>
    <property type="match status" value="1"/>
</dbReference>
<name>A0ABT1YPQ3_9BACL</name>
<evidence type="ECO:0000256" key="1">
    <source>
        <dbReference type="ARBA" id="ARBA00022491"/>
    </source>
</evidence>
<keyword evidence="7" id="KW-1185">Reference proteome</keyword>
<dbReference type="PANTHER" id="PTHR30204">
    <property type="entry name" value="REDOX-CYCLING DRUG-SENSING TRANSCRIPTIONAL ACTIVATOR SOXR"/>
    <property type="match status" value="1"/>
</dbReference>
<feature type="domain" description="HTH merR-type" evidence="5">
    <location>
        <begin position="1"/>
        <end position="69"/>
    </location>
</feature>
<keyword evidence="3" id="KW-0238">DNA-binding</keyword>
<evidence type="ECO:0000256" key="2">
    <source>
        <dbReference type="ARBA" id="ARBA00023015"/>
    </source>
</evidence>
<keyword evidence="2" id="KW-0805">Transcription regulation</keyword>
<sequence>MKIKEIAGKLNISPRAVRFYEEKGLLSPTKQENNQYRTFTEKDVWRLQTIISLREAGMPLADIKKALEEIDATNHEQLQYYLELQRTVMMSQWLEIKQVIETTDHMIALLKSKNTLPLEDIYQLAEASKLLREQRKNWKDKWNFDQQASTHDERVANNTGNYSDYEQALALIVKWVSPIPGEKGLDIGAGTGNLAGKLIELGASMSAVDQSKEMLRQCQRKYPDLETKLGNFLAIPYLGGQFDFVVSSFAFHHLTTEQQLLALEEMRRVLKPRGRICLADLMHAAHDPIQEDIEEYPVLPTLHQWFEDNGYMIKHHQMNRFLHIVYAVPIR</sequence>
<dbReference type="SUPFAM" id="SSF46955">
    <property type="entry name" value="Putative DNA-binding domain"/>
    <property type="match status" value="1"/>
</dbReference>
<dbReference type="EMBL" id="JANQBD010000019">
    <property type="protein sequence ID" value="MCR8634243.1"/>
    <property type="molecule type" value="Genomic_DNA"/>
</dbReference>
<dbReference type="CDD" id="cd02440">
    <property type="entry name" value="AdoMet_MTases"/>
    <property type="match status" value="1"/>
</dbReference>
<evidence type="ECO:0000256" key="3">
    <source>
        <dbReference type="ARBA" id="ARBA00023125"/>
    </source>
</evidence>
<evidence type="ECO:0000313" key="6">
    <source>
        <dbReference type="EMBL" id="MCR8634243.1"/>
    </source>
</evidence>
<dbReference type="InterPro" id="IPR029063">
    <property type="entry name" value="SAM-dependent_MTases_sf"/>
</dbReference>
<dbReference type="RefSeq" id="WP_258215811.1">
    <property type="nucleotide sequence ID" value="NZ_JANQBD010000019.1"/>
</dbReference>
<dbReference type="InterPro" id="IPR000551">
    <property type="entry name" value="MerR-type_HTH_dom"/>
</dbReference>
<evidence type="ECO:0000259" key="5">
    <source>
        <dbReference type="PROSITE" id="PS50937"/>
    </source>
</evidence>
<keyword evidence="1" id="KW-0678">Repressor</keyword>
<dbReference type="Gene3D" id="3.40.50.150">
    <property type="entry name" value="Vaccinia Virus protein VP39"/>
    <property type="match status" value="1"/>
</dbReference>
<evidence type="ECO:0000256" key="4">
    <source>
        <dbReference type="ARBA" id="ARBA00023163"/>
    </source>
</evidence>
<dbReference type="Pfam" id="PF13411">
    <property type="entry name" value="MerR_1"/>
    <property type="match status" value="1"/>
</dbReference>
<dbReference type="InterPro" id="IPR009061">
    <property type="entry name" value="DNA-bd_dom_put_sf"/>
</dbReference>
<dbReference type="InterPro" id="IPR041698">
    <property type="entry name" value="Methyltransf_25"/>
</dbReference>
<reference evidence="6 7" key="1">
    <citation type="submission" date="2022-08" db="EMBL/GenBank/DDBJ databases">
        <title>Paenibacillus endoradicis sp. nov., Paenibacillus radicibacter sp. nov and Paenibacillus pararadicis sp. nov., three cold-adapted plant growth-promoting bacteria isolated from root of Larix gmelinii in Great Khingan.</title>
        <authorList>
            <person name="Xue H."/>
        </authorList>
    </citation>
    <scope>NUCLEOTIDE SEQUENCE [LARGE SCALE GENOMIC DNA]</scope>
    <source>
        <strain evidence="6 7">N5-1-1-5</strain>
    </source>
</reference>
<dbReference type="SUPFAM" id="SSF53335">
    <property type="entry name" value="S-adenosyl-L-methionine-dependent methyltransferases"/>
    <property type="match status" value="1"/>
</dbReference>
<comment type="caution">
    <text evidence="6">The sequence shown here is derived from an EMBL/GenBank/DDBJ whole genome shotgun (WGS) entry which is preliminary data.</text>
</comment>
<evidence type="ECO:0000313" key="7">
    <source>
        <dbReference type="Proteomes" id="UP001300012"/>
    </source>
</evidence>
<dbReference type="PANTHER" id="PTHR30204:SF69">
    <property type="entry name" value="MERR-FAMILY TRANSCRIPTIONAL REGULATOR"/>
    <property type="match status" value="1"/>
</dbReference>
<gene>
    <name evidence="6" type="ORF">NV381_23920</name>
</gene>
<dbReference type="InterPro" id="IPR047057">
    <property type="entry name" value="MerR_fam"/>
</dbReference>
<dbReference type="Gene3D" id="1.10.1660.10">
    <property type="match status" value="1"/>
</dbReference>
<dbReference type="CDD" id="cd01106">
    <property type="entry name" value="HTH_TipAL-Mta"/>
    <property type="match status" value="1"/>
</dbReference>
<protein>
    <submittedName>
        <fullName evidence="6">MerR family transcriptional regulator</fullName>
    </submittedName>
</protein>
<dbReference type="SMART" id="SM00422">
    <property type="entry name" value="HTH_MERR"/>
    <property type="match status" value="1"/>
</dbReference>
<keyword evidence="4" id="KW-0804">Transcription</keyword>
<organism evidence="6 7">
    <name type="scientific">Paenibacillus radicis</name>
    <name type="common">ex Xue et al. 2023</name>
    <dbReference type="NCBI Taxonomy" id="2972489"/>
    <lineage>
        <taxon>Bacteria</taxon>
        <taxon>Bacillati</taxon>
        <taxon>Bacillota</taxon>
        <taxon>Bacilli</taxon>
        <taxon>Bacillales</taxon>
        <taxon>Paenibacillaceae</taxon>
        <taxon>Paenibacillus</taxon>
    </lineage>
</organism>
<dbReference type="Pfam" id="PF13649">
    <property type="entry name" value="Methyltransf_25"/>
    <property type="match status" value="1"/>
</dbReference>
<accession>A0ABT1YPQ3</accession>
<dbReference type="Proteomes" id="UP001300012">
    <property type="component" value="Unassembled WGS sequence"/>
</dbReference>
<proteinExistence type="predicted"/>